<dbReference type="AlphaFoldDB" id="A0A4R3K1C2"/>
<reference evidence="3 4" key="1">
    <citation type="submission" date="2019-03" db="EMBL/GenBank/DDBJ databases">
        <title>Genomic Encyclopedia of Type Strains, Phase IV (KMG-IV): sequencing the most valuable type-strain genomes for metagenomic binning, comparative biology and taxonomic classification.</title>
        <authorList>
            <person name="Goeker M."/>
        </authorList>
    </citation>
    <scope>NUCLEOTIDE SEQUENCE [LARGE SCALE GENOMIC DNA]</scope>
    <source>
        <strain evidence="3 4">DSM 29489</strain>
    </source>
</reference>
<evidence type="ECO:0000256" key="2">
    <source>
        <dbReference type="SAM" id="Phobius"/>
    </source>
</evidence>
<keyword evidence="2" id="KW-0812">Transmembrane</keyword>
<organism evidence="3 4">
    <name type="scientific">Muricomes intestini</name>
    <dbReference type="NCBI Taxonomy" id="1796634"/>
    <lineage>
        <taxon>Bacteria</taxon>
        <taxon>Bacillati</taxon>
        <taxon>Bacillota</taxon>
        <taxon>Clostridia</taxon>
        <taxon>Lachnospirales</taxon>
        <taxon>Lachnospiraceae</taxon>
        <taxon>Muricomes</taxon>
    </lineage>
</organism>
<keyword evidence="2" id="KW-0472">Membrane</keyword>
<keyword evidence="1" id="KW-0051">Antiviral defense</keyword>
<dbReference type="Proteomes" id="UP000295726">
    <property type="component" value="Unassembled WGS sequence"/>
</dbReference>
<dbReference type="InterPro" id="IPR013422">
    <property type="entry name" value="CRISPR-assoc_prot_Cas5_N"/>
</dbReference>
<proteinExistence type="predicted"/>
<dbReference type="NCBIfam" id="TIGR02593">
    <property type="entry name" value="CRISPR_cas5"/>
    <property type="match status" value="1"/>
</dbReference>
<dbReference type="NCBIfam" id="TIGR02592">
    <property type="entry name" value="cas_Cas5h"/>
    <property type="match status" value="1"/>
</dbReference>
<name>A0A4R3K1C2_9FIRM</name>
<dbReference type="OrthoDB" id="5363158at2"/>
<feature type="transmembrane region" description="Helical" evidence="2">
    <location>
        <begin position="23"/>
        <end position="46"/>
    </location>
</feature>
<dbReference type="EMBL" id="SLZZ01000030">
    <property type="protein sequence ID" value="TCS75229.1"/>
    <property type="molecule type" value="Genomic_DNA"/>
</dbReference>
<keyword evidence="2" id="KW-1133">Transmembrane helix</keyword>
<keyword evidence="4" id="KW-1185">Reference proteome</keyword>
<evidence type="ECO:0000313" key="4">
    <source>
        <dbReference type="Proteomes" id="UP000295726"/>
    </source>
</evidence>
<sequence length="249" mass="28836">MKILKFTLSGENAFFKRPEVNTYFYFTYNCVHKVALLGIFGAVLGYNGYNQMSKTDNYPEFYEKLKDIKLSIVPGSKTGYFPKKIQSFNNSVGYASREQGGNLIVKEQWLEKPSWDIYVQIIDEESEKLARAICNQRCVYVPYLGKNDHPADIKNAFVLEGEKCGKQNFLHSLTPSDWIELDVKGEEFEVFDFFKYEEYLPTGLDSTTHLYETVNFVYSNMGVLDVRCDVIQVQEKQNGQNIKKNLVFF</sequence>
<gene>
    <name evidence="3" type="ORF">EDD59_13025</name>
</gene>
<dbReference type="RefSeq" id="WP_132383409.1">
    <property type="nucleotide sequence ID" value="NZ_SLZZ01000030.1"/>
</dbReference>
<evidence type="ECO:0000313" key="3">
    <source>
        <dbReference type="EMBL" id="TCS75229.1"/>
    </source>
</evidence>
<protein>
    <submittedName>
        <fullName evidence="3">CRISPR-associated protein Cas5h</fullName>
    </submittedName>
</protein>
<accession>A0A4R3K1C2</accession>
<dbReference type="GO" id="GO:0051607">
    <property type="term" value="P:defense response to virus"/>
    <property type="evidence" value="ECO:0007669"/>
    <property type="project" value="UniProtKB-KW"/>
</dbReference>
<evidence type="ECO:0000256" key="1">
    <source>
        <dbReference type="ARBA" id="ARBA00023118"/>
    </source>
</evidence>
<comment type="caution">
    <text evidence="3">The sequence shown here is derived from an EMBL/GenBank/DDBJ whole genome shotgun (WGS) entry which is preliminary data.</text>
</comment>
<dbReference type="InterPro" id="IPR013421">
    <property type="entry name" value="CRISPR-assoc_prot_Cas5_HALMA"/>
</dbReference>